<dbReference type="PROSITE" id="PS50076">
    <property type="entry name" value="DNAJ_2"/>
    <property type="match status" value="1"/>
</dbReference>
<keyword evidence="11" id="KW-1185">Reference proteome</keyword>
<dbReference type="PANTHER" id="PTHR44653:SF2">
    <property type="entry name" value="DNAJ HOMOLOG SUBFAMILY C MEMBER 1"/>
    <property type="match status" value="1"/>
</dbReference>
<keyword evidence="2 8" id="KW-0732">Signal</keyword>
<evidence type="ECO:0000256" key="3">
    <source>
        <dbReference type="ARBA" id="ARBA00022989"/>
    </source>
</evidence>
<evidence type="ECO:0000256" key="7">
    <source>
        <dbReference type="SAM" id="Phobius"/>
    </source>
</evidence>
<dbReference type="InterPro" id="IPR052606">
    <property type="entry name" value="DnaJ_domain_protein"/>
</dbReference>
<feature type="chain" id="PRO_5013081439" description="J domain-containing protein" evidence="8">
    <location>
        <begin position="21"/>
        <end position="405"/>
    </location>
</feature>
<feature type="compositionally biased region" description="Basic and acidic residues" evidence="6">
    <location>
        <begin position="384"/>
        <end position="393"/>
    </location>
</feature>
<dbReference type="Pfam" id="PF00226">
    <property type="entry name" value="DnaJ"/>
    <property type="match status" value="1"/>
</dbReference>
<evidence type="ECO:0000256" key="1">
    <source>
        <dbReference type="ARBA" id="ARBA00022692"/>
    </source>
</evidence>
<dbReference type="GO" id="GO:0012505">
    <property type="term" value="C:endomembrane system"/>
    <property type="evidence" value="ECO:0007669"/>
    <property type="project" value="UniProtKB-SubCell"/>
</dbReference>
<organism evidence="10 11">
    <name type="scientific">Tuber aestivum</name>
    <name type="common">summer truffle</name>
    <dbReference type="NCBI Taxonomy" id="59557"/>
    <lineage>
        <taxon>Eukaryota</taxon>
        <taxon>Fungi</taxon>
        <taxon>Dikarya</taxon>
        <taxon>Ascomycota</taxon>
        <taxon>Pezizomycotina</taxon>
        <taxon>Pezizomycetes</taxon>
        <taxon>Pezizales</taxon>
        <taxon>Tuberaceae</taxon>
        <taxon>Tuber</taxon>
    </lineage>
</organism>
<keyword evidence="3 7" id="KW-1133">Transmembrane helix</keyword>
<dbReference type="Gene3D" id="1.10.287.110">
    <property type="entry name" value="DnaJ domain"/>
    <property type="match status" value="1"/>
</dbReference>
<reference evidence="10" key="1">
    <citation type="submission" date="2015-10" db="EMBL/GenBank/DDBJ databases">
        <authorList>
            <person name="Regsiter A."/>
            <person name="william w."/>
        </authorList>
    </citation>
    <scope>NUCLEOTIDE SEQUENCE</scope>
    <source>
        <strain evidence="10">Montdore</strain>
    </source>
</reference>
<accession>A0A292PQT7</accession>
<feature type="compositionally biased region" description="Polar residues" evidence="6">
    <location>
        <begin position="257"/>
        <end position="267"/>
    </location>
</feature>
<keyword evidence="4 7" id="KW-0472">Membrane</keyword>
<sequence length="405" mass="44979">MRSPFLILTLVASLATFAFAWSKEGMLSPVLSVDSEQLLTHIPDHEIFRLHDEIQLHEGKDTTFYDFIGLKNGPSASQSDITKAYKKKSIRMHPDKHKPKPPPGVTYTQAQLSELHKQASERFARFRLVVAVLTGPGRERYDHFLKNGFPRWRGTGYYYSRFRPGLGSVLTGLFLFSGIMHYGILWLNSRRQREFMREYIKNARTTAWGKGGIPGLNDALEAAIPDGSSGAATGAEQKLNRAERRAGKGKAVKESSRSGSATPSAQHTTKRRVQADNGKVLMVDSAGSVYLIEQDENGKDVHLMLDLDEIEGPKIKNTLLVTLPLWIFDRTVGRLIPGRNAATDGDEAHDGEEDADEDEEVVTSSAGEEVVIKKMAKKKKGVAKKVERSDGLPRRKTGAKRPAKK</sequence>
<feature type="compositionally biased region" description="Basic residues" evidence="6">
    <location>
        <begin position="394"/>
        <end position="405"/>
    </location>
</feature>
<dbReference type="SUPFAM" id="SSF46565">
    <property type="entry name" value="Chaperone J-domain"/>
    <property type="match status" value="1"/>
</dbReference>
<dbReference type="PANTHER" id="PTHR44653">
    <property type="entry name" value="DNAJ HOMOLOG SUBFAMILY C MEMBER 1"/>
    <property type="match status" value="1"/>
</dbReference>
<dbReference type="EMBL" id="LN891063">
    <property type="protein sequence ID" value="CUS09929.1"/>
    <property type="molecule type" value="Genomic_DNA"/>
</dbReference>
<dbReference type="InterPro" id="IPR001623">
    <property type="entry name" value="DnaJ_domain"/>
</dbReference>
<dbReference type="SMART" id="SM00271">
    <property type="entry name" value="DnaJ"/>
    <property type="match status" value="1"/>
</dbReference>
<keyword evidence="1 7" id="KW-0812">Transmembrane</keyword>
<feature type="compositionally biased region" description="Basic and acidic residues" evidence="6">
    <location>
        <begin position="238"/>
        <end position="256"/>
    </location>
</feature>
<evidence type="ECO:0000256" key="5">
    <source>
        <dbReference type="ARBA" id="ARBA00037847"/>
    </source>
</evidence>
<comment type="subcellular location">
    <subcellularLocation>
        <location evidence="5">Endomembrane system</location>
        <topology evidence="5">Single-pass membrane protein</topology>
    </subcellularLocation>
</comment>
<feature type="transmembrane region" description="Helical" evidence="7">
    <location>
        <begin position="166"/>
        <end position="187"/>
    </location>
</feature>
<dbReference type="Proteomes" id="UP001412239">
    <property type="component" value="Unassembled WGS sequence"/>
</dbReference>
<evidence type="ECO:0000313" key="11">
    <source>
        <dbReference type="Proteomes" id="UP001412239"/>
    </source>
</evidence>
<evidence type="ECO:0000256" key="8">
    <source>
        <dbReference type="SAM" id="SignalP"/>
    </source>
</evidence>
<feature type="domain" description="J" evidence="9">
    <location>
        <begin position="63"/>
        <end position="145"/>
    </location>
</feature>
<evidence type="ECO:0000256" key="2">
    <source>
        <dbReference type="ARBA" id="ARBA00022729"/>
    </source>
</evidence>
<protein>
    <recommendedName>
        <fullName evidence="9">J domain-containing protein</fullName>
    </recommendedName>
</protein>
<evidence type="ECO:0000259" key="9">
    <source>
        <dbReference type="PROSITE" id="PS50076"/>
    </source>
</evidence>
<evidence type="ECO:0000256" key="6">
    <source>
        <dbReference type="SAM" id="MobiDB-lite"/>
    </source>
</evidence>
<evidence type="ECO:0000256" key="4">
    <source>
        <dbReference type="ARBA" id="ARBA00023136"/>
    </source>
</evidence>
<name>A0A292PQT7_9PEZI</name>
<feature type="region of interest" description="Disordered" evidence="6">
    <location>
        <begin position="338"/>
        <end position="405"/>
    </location>
</feature>
<feature type="compositionally biased region" description="Acidic residues" evidence="6">
    <location>
        <begin position="344"/>
        <end position="361"/>
    </location>
</feature>
<evidence type="ECO:0000313" key="10">
    <source>
        <dbReference type="EMBL" id="CUS09929.1"/>
    </source>
</evidence>
<proteinExistence type="predicted"/>
<feature type="signal peptide" evidence="8">
    <location>
        <begin position="1"/>
        <end position="20"/>
    </location>
</feature>
<dbReference type="AlphaFoldDB" id="A0A292PQT7"/>
<dbReference type="InterPro" id="IPR036869">
    <property type="entry name" value="J_dom_sf"/>
</dbReference>
<gene>
    <name evidence="10" type="ORF">GSTUAT00005974001</name>
</gene>
<feature type="compositionally biased region" description="Basic residues" evidence="6">
    <location>
        <begin position="374"/>
        <end position="383"/>
    </location>
</feature>
<feature type="region of interest" description="Disordered" evidence="6">
    <location>
        <begin position="227"/>
        <end position="275"/>
    </location>
</feature>